<dbReference type="Proteomes" id="UP001056386">
    <property type="component" value="Chromosome 1"/>
</dbReference>
<keyword evidence="2" id="KW-1185">Reference proteome</keyword>
<proteinExistence type="predicted"/>
<protein>
    <submittedName>
        <fullName evidence="1">Uncharacterized protein</fullName>
    </submittedName>
</protein>
<evidence type="ECO:0000313" key="2">
    <source>
        <dbReference type="Proteomes" id="UP001056386"/>
    </source>
</evidence>
<gene>
    <name evidence="1" type="ORF">NFI99_25445</name>
</gene>
<organism evidence="1 2">
    <name type="scientific">Burkholderia glumae</name>
    <name type="common">Pseudomonas glumae</name>
    <dbReference type="NCBI Taxonomy" id="337"/>
    <lineage>
        <taxon>Bacteria</taxon>
        <taxon>Pseudomonadati</taxon>
        <taxon>Pseudomonadota</taxon>
        <taxon>Betaproteobacteria</taxon>
        <taxon>Burkholderiales</taxon>
        <taxon>Burkholderiaceae</taxon>
        <taxon>Burkholderia</taxon>
    </lineage>
</organism>
<evidence type="ECO:0000313" key="1">
    <source>
        <dbReference type="EMBL" id="USS44950.1"/>
    </source>
</evidence>
<reference evidence="1" key="1">
    <citation type="submission" date="2022-06" db="EMBL/GenBank/DDBJ databases">
        <title>Draft genome sequence of Burkholderia glumae strain GR20004 isolated from rice panicle showing bacterial panicle blight.</title>
        <authorList>
            <person name="Choi S.Y."/>
            <person name="Lee Y.H."/>
        </authorList>
    </citation>
    <scope>NUCLEOTIDE SEQUENCE</scope>
    <source>
        <strain evidence="1">GR20004</strain>
    </source>
</reference>
<name>A0ABY5BEJ6_BURGL</name>
<accession>A0ABY5BEJ6</accession>
<sequence>MPIAAARAGMQPPCAALRGEGALAGRQNQRRAPAVRVLGRRDRQQLATLRRPAGQAWIQRGHRYRPAVHVGCAAAVEPPFAALARERVDGPALALARHTDGVDMRREHQRGASAGASSTVTIFTKNTAATISESSKSSKAD</sequence>
<dbReference type="EMBL" id="CP099587">
    <property type="protein sequence ID" value="USS44950.1"/>
    <property type="molecule type" value="Genomic_DNA"/>
</dbReference>